<keyword evidence="8" id="KW-1185">Reference proteome</keyword>
<evidence type="ECO:0000256" key="5">
    <source>
        <dbReference type="ARBA" id="ARBA00022840"/>
    </source>
</evidence>
<evidence type="ECO:0000256" key="1">
    <source>
        <dbReference type="ARBA" id="ARBA00022527"/>
    </source>
</evidence>
<name>A0AAD7BJA6_9AGAR</name>
<keyword evidence="1" id="KW-0723">Serine/threonine-protein kinase</keyword>
<dbReference type="PROSITE" id="PS51158">
    <property type="entry name" value="ALPHA_KINASE"/>
    <property type="match status" value="1"/>
</dbReference>
<dbReference type="GO" id="GO:0005524">
    <property type="term" value="F:ATP binding"/>
    <property type="evidence" value="ECO:0007669"/>
    <property type="project" value="UniProtKB-KW"/>
</dbReference>
<evidence type="ECO:0000259" key="6">
    <source>
        <dbReference type="PROSITE" id="PS51158"/>
    </source>
</evidence>
<dbReference type="GO" id="GO:1903013">
    <property type="term" value="P:response to differentiation-inducing factor 1"/>
    <property type="evidence" value="ECO:0007669"/>
    <property type="project" value="TreeGrafter"/>
</dbReference>
<dbReference type="PANTHER" id="PTHR45992">
    <property type="entry name" value="EUKARYOTIC ELONGATION FACTOR 2 KINASE-RELATED"/>
    <property type="match status" value="1"/>
</dbReference>
<accession>A0AAD7BJA6</accession>
<dbReference type="InterPro" id="IPR011009">
    <property type="entry name" value="Kinase-like_dom_sf"/>
</dbReference>
<reference evidence="7" key="1">
    <citation type="submission" date="2023-03" db="EMBL/GenBank/DDBJ databases">
        <title>Massive genome expansion in bonnet fungi (Mycena s.s.) driven by repeated elements and novel gene families across ecological guilds.</title>
        <authorList>
            <consortium name="Lawrence Berkeley National Laboratory"/>
            <person name="Harder C.B."/>
            <person name="Miyauchi S."/>
            <person name="Viragh M."/>
            <person name="Kuo A."/>
            <person name="Thoen E."/>
            <person name="Andreopoulos B."/>
            <person name="Lu D."/>
            <person name="Skrede I."/>
            <person name="Drula E."/>
            <person name="Henrissat B."/>
            <person name="Morin E."/>
            <person name="Kohler A."/>
            <person name="Barry K."/>
            <person name="LaButti K."/>
            <person name="Morin E."/>
            <person name="Salamov A."/>
            <person name="Lipzen A."/>
            <person name="Mereny Z."/>
            <person name="Hegedus B."/>
            <person name="Baldrian P."/>
            <person name="Stursova M."/>
            <person name="Weitz H."/>
            <person name="Taylor A."/>
            <person name="Grigoriev I.V."/>
            <person name="Nagy L.G."/>
            <person name="Martin F."/>
            <person name="Kauserud H."/>
        </authorList>
    </citation>
    <scope>NUCLEOTIDE SEQUENCE</scope>
    <source>
        <strain evidence="7">9284</strain>
    </source>
</reference>
<evidence type="ECO:0000256" key="3">
    <source>
        <dbReference type="ARBA" id="ARBA00022741"/>
    </source>
</evidence>
<dbReference type="GO" id="GO:0031037">
    <property type="term" value="P:myosin II filament disassembly"/>
    <property type="evidence" value="ECO:0007669"/>
    <property type="project" value="TreeGrafter"/>
</dbReference>
<sequence length="617" mass="67845">MAEDNSQICTNPDNPTECCGALYPAKASPGLCAKCTALCRSSSDQERQDILQTRQCQGCSALIKFLVGVYCGLCNMALNKDKNGSSDGTAVGSGSATPRIPLHNIPKENRLETRTDQMRELTAQRLQRRGSVNKPAAHNGAMSHAAIRQIYVFMIPVHPGSSVTGVLGSSARQFDESTPFDEVMATLLLRWKPDWDKDCNESITVEYLKFRFHKNLTFEPNSTLGTIGEFFDVHNSTFNTQREKCFSTPIDVKLKGTYVYIEVRFRLQEASTFVDHFKCALPPFMLPLADQKKLLKRTLDGEADSGPTKKSRASPLPSKIVPLKHFYYCLTVELNTDEAVIQTLWPNLNDADTVFEKCQIGKELVAQGASQNVYKRQGFYHGTVLAMKRFSNVGRGRDRVTLDENACETQKEAEHLLEVATYLTEFKALAEERQVDIGDDLSVTDCTLMVEVPGQANDAPCEASGYTSEEAVAAASHMVWLAEPFRPGHVVKWSGTDEHPNHSNSKLGNILNCFAHYIFQNSAESTVLADIQTTKAVIANGQASQVLFDLMTHTSGGASGVGDNGQDGINKFVEQHACSRRCRDLGLTNLHPESDVEDSASVFPAPAWLEAVGLSLA</sequence>
<evidence type="ECO:0000313" key="7">
    <source>
        <dbReference type="EMBL" id="KAJ7622371.1"/>
    </source>
</evidence>
<dbReference type="InterPro" id="IPR051852">
    <property type="entry name" value="Alpha-type_PK"/>
</dbReference>
<keyword evidence="5" id="KW-0067">ATP-binding</keyword>
<gene>
    <name evidence="7" type="ORF">FB45DRAFT_870571</name>
</gene>
<dbReference type="Gene3D" id="3.20.200.10">
    <property type="entry name" value="MHCK/EF2 kinase"/>
    <property type="match status" value="1"/>
</dbReference>
<organism evidence="7 8">
    <name type="scientific">Roridomyces roridus</name>
    <dbReference type="NCBI Taxonomy" id="1738132"/>
    <lineage>
        <taxon>Eukaryota</taxon>
        <taxon>Fungi</taxon>
        <taxon>Dikarya</taxon>
        <taxon>Basidiomycota</taxon>
        <taxon>Agaricomycotina</taxon>
        <taxon>Agaricomycetes</taxon>
        <taxon>Agaricomycetidae</taxon>
        <taxon>Agaricales</taxon>
        <taxon>Marasmiineae</taxon>
        <taxon>Mycenaceae</taxon>
        <taxon>Roridomyces</taxon>
    </lineage>
</organism>
<proteinExistence type="predicted"/>
<dbReference type="EMBL" id="JARKIF010000015">
    <property type="protein sequence ID" value="KAJ7622371.1"/>
    <property type="molecule type" value="Genomic_DNA"/>
</dbReference>
<protein>
    <submittedName>
        <fullName evidence="7">Kinase-like domain-containing protein</fullName>
    </submittedName>
</protein>
<evidence type="ECO:0000256" key="4">
    <source>
        <dbReference type="ARBA" id="ARBA00022777"/>
    </source>
</evidence>
<keyword evidence="4 7" id="KW-0418">Kinase</keyword>
<dbReference type="GO" id="GO:0004674">
    <property type="term" value="F:protein serine/threonine kinase activity"/>
    <property type="evidence" value="ECO:0007669"/>
    <property type="project" value="UniProtKB-KW"/>
</dbReference>
<dbReference type="AlphaFoldDB" id="A0AAD7BJA6"/>
<dbReference type="InterPro" id="IPR004166">
    <property type="entry name" value="a-kinase_dom"/>
</dbReference>
<evidence type="ECO:0000313" key="8">
    <source>
        <dbReference type="Proteomes" id="UP001221142"/>
    </source>
</evidence>
<keyword evidence="3" id="KW-0547">Nucleotide-binding</keyword>
<dbReference type="PANTHER" id="PTHR45992:SF2">
    <property type="entry name" value="EUKARYOTIC ELONGATION FACTOR 2 KINASE"/>
    <property type="match status" value="1"/>
</dbReference>
<feature type="domain" description="Alpha-type protein kinase" evidence="6">
    <location>
        <begin position="337"/>
        <end position="590"/>
    </location>
</feature>
<dbReference type="SUPFAM" id="SSF56112">
    <property type="entry name" value="Protein kinase-like (PK-like)"/>
    <property type="match status" value="1"/>
</dbReference>
<dbReference type="Pfam" id="PF02816">
    <property type="entry name" value="Alpha_kinase"/>
    <property type="match status" value="1"/>
</dbReference>
<evidence type="ECO:0000256" key="2">
    <source>
        <dbReference type="ARBA" id="ARBA00022679"/>
    </source>
</evidence>
<keyword evidence="2" id="KW-0808">Transferase</keyword>
<dbReference type="CDD" id="cd04515">
    <property type="entry name" value="Alpha_kinase"/>
    <property type="match status" value="1"/>
</dbReference>
<comment type="caution">
    <text evidence="7">The sequence shown here is derived from an EMBL/GenBank/DDBJ whole genome shotgun (WGS) entry which is preliminary data.</text>
</comment>
<dbReference type="Proteomes" id="UP001221142">
    <property type="component" value="Unassembled WGS sequence"/>
</dbReference>